<keyword evidence="3" id="KW-1185">Reference proteome</keyword>
<organism evidence="2 3">
    <name type="scientific">Oculimacula yallundae</name>
    <dbReference type="NCBI Taxonomy" id="86028"/>
    <lineage>
        <taxon>Eukaryota</taxon>
        <taxon>Fungi</taxon>
        <taxon>Dikarya</taxon>
        <taxon>Ascomycota</taxon>
        <taxon>Pezizomycotina</taxon>
        <taxon>Leotiomycetes</taxon>
        <taxon>Helotiales</taxon>
        <taxon>Ploettnerulaceae</taxon>
        <taxon>Oculimacula</taxon>
    </lineage>
</organism>
<sequence length="101" mass="11188">MAQLSRELANDSNRPHAQRFKFASSVVSLMLASMITPQAPKGSQPRAKENLGFNENSHPFNTDQTITSALPSHGQSDQEFRNQCQINFRSIAVSHTLGQYA</sequence>
<proteinExistence type="predicted"/>
<evidence type="ECO:0000313" key="3">
    <source>
        <dbReference type="Proteomes" id="UP001595075"/>
    </source>
</evidence>
<evidence type="ECO:0000256" key="1">
    <source>
        <dbReference type="SAM" id="MobiDB-lite"/>
    </source>
</evidence>
<accession>A0ABR4BVF2</accession>
<comment type="caution">
    <text evidence="2">The sequence shown here is derived from an EMBL/GenBank/DDBJ whole genome shotgun (WGS) entry which is preliminary data.</text>
</comment>
<protein>
    <submittedName>
        <fullName evidence="2">Uncharacterized protein</fullName>
    </submittedName>
</protein>
<dbReference type="Proteomes" id="UP001595075">
    <property type="component" value="Unassembled WGS sequence"/>
</dbReference>
<feature type="compositionally biased region" description="Polar residues" evidence="1">
    <location>
        <begin position="53"/>
        <end position="78"/>
    </location>
</feature>
<reference evidence="2 3" key="1">
    <citation type="journal article" date="2024" name="Commun. Biol.">
        <title>Comparative genomic analysis of thermophilic fungi reveals convergent evolutionary adaptations and gene losses.</title>
        <authorList>
            <person name="Steindorff A.S."/>
            <person name="Aguilar-Pontes M.V."/>
            <person name="Robinson A.J."/>
            <person name="Andreopoulos B."/>
            <person name="LaButti K."/>
            <person name="Kuo A."/>
            <person name="Mondo S."/>
            <person name="Riley R."/>
            <person name="Otillar R."/>
            <person name="Haridas S."/>
            <person name="Lipzen A."/>
            <person name="Grimwood J."/>
            <person name="Schmutz J."/>
            <person name="Clum A."/>
            <person name="Reid I.D."/>
            <person name="Moisan M.C."/>
            <person name="Butler G."/>
            <person name="Nguyen T.T.M."/>
            <person name="Dewar K."/>
            <person name="Conant G."/>
            <person name="Drula E."/>
            <person name="Henrissat B."/>
            <person name="Hansel C."/>
            <person name="Singer S."/>
            <person name="Hutchinson M.I."/>
            <person name="de Vries R.P."/>
            <person name="Natvig D.O."/>
            <person name="Powell A.J."/>
            <person name="Tsang A."/>
            <person name="Grigoriev I.V."/>
        </authorList>
    </citation>
    <scope>NUCLEOTIDE SEQUENCE [LARGE SCALE GENOMIC DNA]</scope>
    <source>
        <strain evidence="2 3">CBS 494.80</strain>
    </source>
</reference>
<gene>
    <name evidence="2" type="ORF">VTL71DRAFT_6996</name>
</gene>
<dbReference type="EMBL" id="JAZHXI010000018">
    <property type="protein sequence ID" value="KAL2061619.1"/>
    <property type="molecule type" value="Genomic_DNA"/>
</dbReference>
<feature type="region of interest" description="Disordered" evidence="1">
    <location>
        <begin position="37"/>
        <end position="78"/>
    </location>
</feature>
<evidence type="ECO:0000313" key="2">
    <source>
        <dbReference type="EMBL" id="KAL2061619.1"/>
    </source>
</evidence>
<name>A0ABR4BVF2_9HELO</name>